<dbReference type="PROSITE" id="PS00217">
    <property type="entry name" value="SUGAR_TRANSPORT_2"/>
    <property type="match status" value="1"/>
</dbReference>
<proteinExistence type="inferred from homology"/>
<protein>
    <submittedName>
        <fullName evidence="13">Polyol transporter 5-like</fullName>
    </submittedName>
</protein>
<feature type="transmembrane region" description="Helical" evidence="10">
    <location>
        <begin position="77"/>
        <end position="96"/>
    </location>
</feature>
<keyword evidence="7 10" id="KW-1133">Transmembrane helix</keyword>
<dbReference type="PRINTS" id="PR00171">
    <property type="entry name" value="SUGRTRNSPORT"/>
</dbReference>
<feature type="transmembrane region" description="Helical" evidence="10">
    <location>
        <begin position="164"/>
        <end position="182"/>
    </location>
</feature>
<keyword evidence="4" id="KW-0762">Sugar transport</keyword>
<gene>
    <name evidence="13" type="primary">LOC111308332</name>
</gene>
<dbReference type="GO" id="GO:0016020">
    <property type="term" value="C:membrane"/>
    <property type="evidence" value="ECO:0007669"/>
    <property type="project" value="UniProtKB-SubCell"/>
</dbReference>
<dbReference type="Proteomes" id="UP000515121">
    <property type="component" value="Unplaced"/>
</dbReference>
<dbReference type="PANTHER" id="PTHR23500:SF424">
    <property type="entry name" value="POLYOL TRANSPORTER 5"/>
    <property type="match status" value="1"/>
</dbReference>
<keyword evidence="12" id="KW-1185">Reference proteome</keyword>
<dbReference type="AlphaFoldDB" id="A0A6P6AC50"/>
<evidence type="ECO:0000256" key="8">
    <source>
        <dbReference type="ARBA" id="ARBA00023136"/>
    </source>
</evidence>
<dbReference type="Gene3D" id="1.20.1250.20">
    <property type="entry name" value="MFS general substrate transporter like domains"/>
    <property type="match status" value="1"/>
</dbReference>
<dbReference type="FunFam" id="1.20.1250.20:FF:000025">
    <property type="entry name" value="probable polyol transporter 4"/>
    <property type="match status" value="1"/>
</dbReference>
<dbReference type="NCBIfam" id="TIGR00879">
    <property type="entry name" value="SP"/>
    <property type="match status" value="1"/>
</dbReference>
<feature type="domain" description="Major facilitator superfamily (MFS) profile" evidence="11">
    <location>
        <begin position="41"/>
        <end position="488"/>
    </location>
</feature>
<feature type="transmembrane region" description="Helical" evidence="10">
    <location>
        <begin position="394"/>
        <end position="421"/>
    </location>
</feature>
<dbReference type="Pfam" id="PF00083">
    <property type="entry name" value="Sugar_tr"/>
    <property type="match status" value="1"/>
</dbReference>
<dbReference type="RefSeq" id="XP_022762388.1">
    <property type="nucleotide sequence ID" value="XM_022906653.1"/>
</dbReference>
<sequence>MAGLGIENGVVSTRPVIVDNKTLADFEPAKKPKRNKFAFACAILASLASILLGYDIGVMSGAIIFIKDELKINDVQVEILVGILNLYCLVGSCVAGRTSDWIGRRYTVVFAAAIFFVGALLMGFATNYAFLMVGRFVAGIGVGYALVIAPVYTAEVSPASSRGFLTSFPEIFINGGILLGYVSNYAFSKLPTNVGWRLMLGVGAIPSVLLAVGVLAMPESPRWLVMQGRLGEAKTVLDKTSDTKEEAQFRLGDIKEAAGIPQDCNDDVVQVQKQSHGEGVWKELLLYPKPAVRHVLICAIGIHFFQQASGIDAVVLYSPRIFAKAGITSSNDKLLATIAVGFVKTIFILVATFLLDRIGRRPLLLSSFAGMVASSATLGLSLTIIDHSTEKQMWAIGLCIAMVLAYVGLFSIGAGPITWVYSSEIFPLRLRAQGASMGVAVNRVTSGVISMTFISLYKAITIGGAFFLFSGIATVAFFFFYTCLPETQGKTLEEMEGLFGKLVGWRKEAKKMKMESKDVNGDGKSNGQIQLGNVTTNGRQGYMTRVV</sequence>
<comment type="subcellular location">
    <subcellularLocation>
        <location evidence="1">Membrane</location>
        <topology evidence="1">Multi-pass membrane protein</topology>
    </subcellularLocation>
</comment>
<evidence type="ECO:0000256" key="7">
    <source>
        <dbReference type="ARBA" id="ARBA00022989"/>
    </source>
</evidence>
<keyword evidence="6" id="KW-0769">Symport</keyword>
<dbReference type="GeneID" id="111308332"/>
<keyword evidence="8 10" id="KW-0472">Membrane</keyword>
<keyword evidence="5 10" id="KW-0812">Transmembrane</keyword>
<dbReference type="InterPro" id="IPR005828">
    <property type="entry name" value="MFS_sugar_transport-like"/>
</dbReference>
<evidence type="ECO:0000256" key="9">
    <source>
        <dbReference type="RuleBase" id="RU003346"/>
    </source>
</evidence>
<dbReference type="OrthoDB" id="6339427at2759"/>
<evidence type="ECO:0000313" key="13">
    <source>
        <dbReference type="RefSeq" id="XP_022762388.1"/>
    </source>
</evidence>
<evidence type="ECO:0000256" key="5">
    <source>
        <dbReference type="ARBA" id="ARBA00022692"/>
    </source>
</evidence>
<reference evidence="13" key="1">
    <citation type="submission" date="2025-08" db="UniProtKB">
        <authorList>
            <consortium name="RefSeq"/>
        </authorList>
    </citation>
    <scope>IDENTIFICATION</scope>
    <source>
        <tissue evidence="13">Fruit stalk</tissue>
    </source>
</reference>
<evidence type="ECO:0000256" key="6">
    <source>
        <dbReference type="ARBA" id="ARBA00022847"/>
    </source>
</evidence>
<feature type="transmembrane region" description="Helical" evidence="10">
    <location>
        <begin position="194"/>
        <end position="217"/>
    </location>
</feature>
<comment type="similarity">
    <text evidence="2 9">Belongs to the major facilitator superfamily. Sugar transporter (TC 2.A.1.1) family.</text>
</comment>
<dbReference type="InterPro" id="IPR045262">
    <property type="entry name" value="STP/PLT_plant"/>
</dbReference>
<keyword evidence="3 9" id="KW-0813">Transport</keyword>
<feature type="transmembrane region" description="Helical" evidence="10">
    <location>
        <begin position="108"/>
        <end position="130"/>
    </location>
</feature>
<dbReference type="InterPro" id="IPR003663">
    <property type="entry name" value="Sugar/inositol_transpt"/>
</dbReference>
<organism evidence="12 13">
    <name type="scientific">Durio zibethinus</name>
    <name type="common">Durian</name>
    <dbReference type="NCBI Taxonomy" id="66656"/>
    <lineage>
        <taxon>Eukaryota</taxon>
        <taxon>Viridiplantae</taxon>
        <taxon>Streptophyta</taxon>
        <taxon>Embryophyta</taxon>
        <taxon>Tracheophyta</taxon>
        <taxon>Spermatophyta</taxon>
        <taxon>Magnoliopsida</taxon>
        <taxon>eudicotyledons</taxon>
        <taxon>Gunneridae</taxon>
        <taxon>Pentapetalae</taxon>
        <taxon>rosids</taxon>
        <taxon>malvids</taxon>
        <taxon>Malvales</taxon>
        <taxon>Malvaceae</taxon>
        <taxon>Helicteroideae</taxon>
        <taxon>Durio</taxon>
    </lineage>
</organism>
<dbReference type="KEGG" id="dzi:111308332"/>
<evidence type="ECO:0000256" key="2">
    <source>
        <dbReference type="ARBA" id="ARBA00010992"/>
    </source>
</evidence>
<dbReference type="PANTHER" id="PTHR23500">
    <property type="entry name" value="SOLUTE CARRIER FAMILY 2, FACILITATED GLUCOSE TRANSPORTER"/>
    <property type="match status" value="1"/>
</dbReference>
<dbReference type="InterPro" id="IPR044776">
    <property type="entry name" value="PLT1-6"/>
</dbReference>
<evidence type="ECO:0000256" key="3">
    <source>
        <dbReference type="ARBA" id="ARBA00022448"/>
    </source>
</evidence>
<dbReference type="PROSITE" id="PS50850">
    <property type="entry name" value="MFS"/>
    <property type="match status" value="1"/>
</dbReference>
<evidence type="ECO:0000313" key="12">
    <source>
        <dbReference type="Proteomes" id="UP000515121"/>
    </source>
</evidence>
<dbReference type="InterPro" id="IPR020846">
    <property type="entry name" value="MFS_dom"/>
</dbReference>
<dbReference type="PROSITE" id="PS00216">
    <property type="entry name" value="SUGAR_TRANSPORT_1"/>
    <property type="match status" value="1"/>
</dbReference>
<dbReference type="InterPro" id="IPR036259">
    <property type="entry name" value="MFS_trans_sf"/>
</dbReference>
<feature type="transmembrane region" description="Helical" evidence="10">
    <location>
        <begin position="459"/>
        <end position="481"/>
    </location>
</feature>
<feature type="transmembrane region" description="Helical" evidence="10">
    <location>
        <begin position="136"/>
        <end position="152"/>
    </location>
</feature>
<evidence type="ECO:0000256" key="1">
    <source>
        <dbReference type="ARBA" id="ARBA00004141"/>
    </source>
</evidence>
<dbReference type="SUPFAM" id="SSF103473">
    <property type="entry name" value="MFS general substrate transporter"/>
    <property type="match status" value="1"/>
</dbReference>
<feature type="transmembrane region" description="Helical" evidence="10">
    <location>
        <begin position="37"/>
        <end position="65"/>
    </location>
</feature>
<accession>A0A6P6AC50</accession>
<feature type="transmembrane region" description="Helical" evidence="10">
    <location>
        <begin position="335"/>
        <end position="355"/>
    </location>
</feature>
<name>A0A6P6AC50_DURZI</name>
<dbReference type="CDD" id="cd17437">
    <property type="entry name" value="MFS_PLT"/>
    <property type="match status" value="1"/>
</dbReference>
<dbReference type="GO" id="GO:0005351">
    <property type="term" value="F:carbohydrate:proton symporter activity"/>
    <property type="evidence" value="ECO:0007669"/>
    <property type="project" value="InterPro"/>
</dbReference>
<evidence type="ECO:0000259" key="11">
    <source>
        <dbReference type="PROSITE" id="PS50850"/>
    </source>
</evidence>
<evidence type="ECO:0000256" key="4">
    <source>
        <dbReference type="ARBA" id="ARBA00022597"/>
    </source>
</evidence>
<feature type="transmembrane region" description="Helical" evidence="10">
    <location>
        <begin position="362"/>
        <end position="382"/>
    </location>
</feature>
<dbReference type="InterPro" id="IPR005829">
    <property type="entry name" value="Sugar_transporter_CS"/>
</dbReference>
<evidence type="ECO:0000256" key="10">
    <source>
        <dbReference type="SAM" id="Phobius"/>
    </source>
</evidence>